<feature type="coiled-coil region" evidence="1">
    <location>
        <begin position="357"/>
        <end position="405"/>
    </location>
</feature>
<protein>
    <recommendedName>
        <fullName evidence="2">Rad50/SbcC-type AAA domain-containing protein</fullName>
    </recommendedName>
</protein>
<dbReference type="PANTHER" id="PTHR32114">
    <property type="entry name" value="ABC TRANSPORTER ABCH.3"/>
    <property type="match status" value="1"/>
</dbReference>
<dbReference type="GO" id="GO:0006302">
    <property type="term" value="P:double-strand break repair"/>
    <property type="evidence" value="ECO:0007669"/>
    <property type="project" value="InterPro"/>
</dbReference>
<dbReference type="Pfam" id="PF12532">
    <property type="entry name" value="DUF3732"/>
    <property type="match status" value="1"/>
</dbReference>
<dbReference type="EMBL" id="FQUT01000001">
    <property type="protein sequence ID" value="SHE46964.1"/>
    <property type="molecule type" value="Genomic_DNA"/>
</dbReference>
<evidence type="ECO:0000313" key="3">
    <source>
        <dbReference type="EMBL" id="SHE46964.1"/>
    </source>
</evidence>
<dbReference type="SUPFAM" id="SSF52540">
    <property type="entry name" value="P-loop containing nucleoside triphosphate hydrolases"/>
    <property type="match status" value="1"/>
</dbReference>
<reference evidence="4" key="1">
    <citation type="submission" date="2016-11" db="EMBL/GenBank/DDBJ databases">
        <authorList>
            <person name="Varghese N."/>
            <person name="Submissions S."/>
        </authorList>
    </citation>
    <scope>NUCLEOTIDE SEQUENCE [LARGE SCALE GENOMIC DNA]</scope>
    <source>
        <strain evidence="4">DSM 27619</strain>
    </source>
</reference>
<dbReference type="PANTHER" id="PTHR32114:SF2">
    <property type="entry name" value="ABC TRANSPORTER ABCH.3"/>
    <property type="match status" value="1"/>
</dbReference>
<dbReference type="GO" id="GO:0016887">
    <property type="term" value="F:ATP hydrolysis activity"/>
    <property type="evidence" value="ECO:0007669"/>
    <property type="project" value="InterPro"/>
</dbReference>
<accession>A0A1M4TRE3</accession>
<keyword evidence="4" id="KW-1185">Reference proteome</keyword>
<dbReference type="InterPro" id="IPR038729">
    <property type="entry name" value="Rad50/SbcC_AAA"/>
</dbReference>
<dbReference type="Pfam" id="PF13476">
    <property type="entry name" value="AAA_23"/>
    <property type="match status" value="1"/>
</dbReference>
<feature type="domain" description="Rad50/SbcC-type AAA" evidence="2">
    <location>
        <begin position="11"/>
        <end position="227"/>
    </location>
</feature>
<feature type="coiled-coil region" evidence="1">
    <location>
        <begin position="198"/>
        <end position="228"/>
    </location>
</feature>
<name>A0A1M4TRE3_9FLAO</name>
<dbReference type="RefSeq" id="WP_072952855.1">
    <property type="nucleotide sequence ID" value="NZ_FQUT01000001.1"/>
</dbReference>
<sequence>MQIHKIILYNSIGETRELEFNIGKVNIITGESKSGKSALIEIVNYCLGSKTCEIPEGIIRETVYYFALTAVFEDNETIFIARENPNVKQLQSTSTVYLRRNTSDYIPGFSEIDTNIDIDALKDFLSKKIGISENVHTPDGLTRDSLKANFKHARFYSYQPQYLIANPNQLFYNQNKEFIPQTIKDTLPYFLGAVNENSLAIENQISSLRRDLNRLTRQKKENEKIKEKGISKAYSLIQEAKEIGLLSEDTSKYDENNAFEILVEISKWENTPLEAKGENSAIKALIDDRNEKKIELGKFLDNKKVVTDYLKNSFGYSKEAKEQEIRLESIFLYENGTISDNICPLCNSSLDHSIPSVDNINKSLESIQQDLMLTRQESPRVQAYIETVNKQIHEVESDLSKIEASIAALYIENEKARTLRDLNIRRGKIIGRISLFLESLSDTEENIGLDQQIKILNLKISDLEKLLDTENEKEKLLSILNKINLQMSKWVENLDVEDEDNPIRFDLNRLTIYIDSPTKPIALPQIGSGANWVAYHLLIILALHKHFVQKNRPVPRFIFIDQPTQVYYPPDKSEGVLVLKDNDDADEIAVSKMFNFIFKVAKELSPALQIIITDHAYLQNDNFKESVIEVWRDGRKLVPIDWERNIY</sequence>
<dbReference type="STRING" id="1416778.SAMN05443633_101304"/>
<evidence type="ECO:0000256" key="1">
    <source>
        <dbReference type="SAM" id="Coils"/>
    </source>
</evidence>
<dbReference type="InterPro" id="IPR022205">
    <property type="entry name" value="DUF3732"/>
</dbReference>
<dbReference type="Proteomes" id="UP000184518">
    <property type="component" value="Unassembled WGS sequence"/>
</dbReference>
<proteinExistence type="predicted"/>
<dbReference type="InterPro" id="IPR027417">
    <property type="entry name" value="P-loop_NTPase"/>
</dbReference>
<dbReference type="OrthoDB" id="103556at2"/>
<gene>
    <name evidence="3" type="ORF">SAMN05443633_101304</name>
</gene>
<evidence type="ECO:0000259" key="2">
    <source>
        <dbReference type="Pfam" id="PF13476"/>
    </source>
</evidence>
<dbReference type="AlphaFoldDB" id="A0A1M4TRE3"/>
<evidence type="ECO:0000313" key="4">
    <source>
        <dbReference type="Proteomes" id="UP000184518"/>
    </source>
</evidence>
<keyword evidence="1" id="KW-0175">Coiled coil</keyword>
<dbReference type="Gene3D" id="3.40.50.300">
    <property type="entry name" value="P-loop containing nucleotide triphosphate hydrolases"/>
    <property type="match status" value="1"/>
</dbReference>
<organism evidence="3 4">
    <name type="scientific">Chryseobacterium arachidis</name>
    <dbReference type="NCBI Taxonomy" id="1416778"/>
    <lineage>
        <taxon>Bacteria</taxon>
        <taxon>Pseudomonadati</taxon>
        <taxon>Bacteroidota</taxon>
        <taxon>Flavobacteriia</taxon>
        <taxon>Flavobacteriales</taxon>
        <taxon>Weeksellaceae</taxon>
        <taxon>Chryseobacterium group</taxon>
        <taxon>Chryseobacterium</taxon>
    </lineage>
</organism>